<gene>
    <name evidence="2" type="ordered locus">Aboo_0461</name>
</gene>
<accession>B5IA91</accession>
<evidence type="ECO:0000313" key="3">
    <source>
        <dbReference type="Proteomes" id="UP000001400"/>
    </source>
</evidence>
<dbReference type="STRING" id="439481.Aboo_0461"/>
<evidence type="ECO:0000313" key="2">
    <source>
        <dbReference type="EMBL" id="ADD08272.1"/>
    </source>
</evidence>
<proteinExistence type="predicted"/>
<organism evidence="2 3">
    <name type="scientific">Aciduliprofundum boonei (strain DSM 19572 / T469)</name>
    <dbReference type="NCBI Taxonomy" id="439481"/>
    <lineage>
        <taxon>Archaea</taxon>
        <taxon>Methanobacteriati</taxon>
        <taxon>Thermoplasmatota</taxon>
        <taxon>DHVE2 group</taxon>
        <taxon>Candidatus Aciduliprofundum</taxon>
    </lineage>
</organism>
<dbReference type="InterPro" id="IPR016195">
    <property type="entry name" value="Pol/histidinol_Pase-like"/>
</dbReference>
<reference evidence="2" key="1">
    <citation type="submission" date="2010-02" db="EMBL/GenBank/DDBJ databases">
        <title>Complete sequence of Aciduliprofundum boonei T469.</title>
        <authorList>
            <consortium name="US DOE Joint Genome Institute"/>
            <person name="Lucas S."/>
            <person name="Copeland A."/>
            <person name="Lapidus A."/>
            <person name="Cheng J.-F."/>
            <person name="Bruce D."/>
            <person name="Goodwin L."/>
            <person name="Pitluck S."/>
            <person name="Saunders E."/>
            <person name="Detter J.C."/>
            <person name="Han C."/>
            <person name="Tapia R."/>
            <person name="Land M."/>
            <person name="Hauser L."/>
            <person name="Kyrpides N."/>
            <person name="Mikhailova N."/>
            <person name="Flores G."/>
            <person name="Reysenbach A.-L."/>
            <person name="Woyke T."/>
        </authorList>
    </citation>
    <scope>NUCLEOTIDE SEQUENCE</scope>
    <source>
        <strain evidence="2">T469</strain>
    </source>
</reference>
<dbReference type="PANTHER" id="PTHR36928:SF1">
    <property type="entry name" value="PHOSPHATASE YCDX-RELATED"/>
    <property type="match status" value="1"/>
</dbReference>
<dbReference type="KEGG" id="abi:Aboo_0461"/>
<dbReference type="EMBL" id="CP001941">
    <property type="protein sequence ID" value="ADD08272.1"/>
    <property type="molecule type" value="Genomic_DNA"/>
</dbReference>
<dbReference type="GO" id="GO:0042578">
    <property type="term" value="F:phosphoric ester hydrolase activity"/>
    <property type="evidence" value="ECO:0007669"/>
    <property type="project" value="TreeGrafter"/>
</dbReference>
<name>B5IA91_ACIB4</name>
<feature type="domain" description="Polymerase/histidinol phosphatase N-terminal" evidence="1">
    <location>
        <begin position="9"/>
        <end position="88"/>
    </location>
</feature>
<dbReference type="GO" id="GO:0005829">
    <property type="term" value="C:cytosol"/>
    <property type="evidence" value="ECO:0007669"/>
    <property type="project" value="TreeGrafter"/>
</dbReference>
<dbReference type="Proteomes" id="UP000001400">
    <property type="component" value="Chromosome"/>
</dbReference>
<dbReference type="SMART" id="SM00481">
    <property type="entry name" value="POLIIIAc"/>
    <property type="match status" value="1"/>
</dbReference>
<dbReference type="eggNOG" id="arCOG00304">
    <property type="taxonomic scope" value="Archaea"/>
</dbReference>
<dbReference type="InterPro" id="IPR003141">
    <property type="entry name" value="Pol/His_phosphatase_N"/>
</dbReference>
<dbReference type="SUPFAM" id="SSF89550">
    <property type="entry name" value="PHP domain-like"/>
    <property type="match status" value="1"/>
</dbReference>
<dbReference type="AlphaFoldDB" id="B5IA91"/>
<dbReference type="GO" id="GO:0008270">
    <property type="term" value="F:zinc ion binding"/>
    <property type="evidence" value="ECO:0007669"/>
    <property type="project" value="TreeGrafter"/>
</dbReference>
<dbReference type="PANTHER" id="PTHR36928">
    <property type="entry name" value="PHOSPHATASE YCDX-RELATED"/>
    <property type="match status" value="1"/>
</dbReference>
<dbReference type="Gene3D" id="3.20.20.140">
    <property type="entry name" value="Metal-dependent hydrolases"/>
    <property type="match status" value="1"/>
</dbReference>
<keyword evidence="3" id="KW-1185">Reference proteome</keyword>
<sequence>MRPYISSMINFHIHSTWSDGLYTPEIIVREAIKKKMEKIAITDHYETKKVNSVPKKYLKMYVEDLKALRRKYGDKIDIYIGIEVDFSPRTNIDNLPNFEEFDLVLFEYVQDSLWDGYPLWMLLDKRKEIDAFVILAHNDLNKNFGDANIDAFLRVLESDRIGVELNTSMNYTKLGTYYYRLAEDIFKEMKNYKIPISVGSDMHEDIERVDDVKDALSFIQELHLEDNLKLFLKEVSENEG</sequence>
<dbReference type="InterPro" id="IPR050243">
    <property type="entry name" value="PHP_phosphatase"/>
</dbReference>
<protein>
    <submittedName>
        <fullName evidence="2">PHP domain protein</fullName>
    </submittedName>
</protein>
<evidence type="ECO:0000259" key="1">
    <source>
        <dbReference type="SMART" id="SM00481"/>
    </source>
</evidence>
<dbReference type="HOGENOM" id="CLU_1132051_0_0_2"/>
<dbReference type="Pfam" id="PF02811">
    <property type="entry name" value="PHP"/>
    <property type="match status" value="1"/>
</dbReference>
<dbReference type="InterPro" id="IPR004013">
    <property type="entry name" value="PHP_dom"/>
</dbReference>
<dbReference type="OrthoDB" id="8999at2157"/>